<sequence length="1100" mass="109518">MRSLAALRGFPRCGTALLSAPVARAPLAALVSCLRARGAASVSDAPPAPPPPPPLLSAPYGRLSVGVPAETAPGERRVALTPAGVSRLASAGFGRILVAPGAGVASRFPDADYVAAGATLAAAADDAWAADLVLKIRSPTVQEVPLLARQPGASGTGLAAPVLISQLMPAANPEVVKRLCESGVTAIALDRLPRTLSRGQAFDTLTSQAGVAGYRAVVEAAAALPRLLNGGQITAAGKLPPAVVLVIGGGVAGLSATATARSLGARVLLFDTRAAVEEQAASLGAKFLTVEAVAESGDGGGGYAKQMSDAFLEAERALFAKHLPGVDVVISTAMIPGKAAPVLITEEMVRLLKPGSVVVDLAAATGGNVATTVPDKTIVTQGGVTCVGDTNLPARMPSVASTLYANNVVNFVLSAGPHSTGVKGTFALDLEDQAVRGMLVTHGGKMYEPPPPVPMATKPPAPPVPTLSPAESRAAAEALAYEGTRKQALTATGAAASLVALGALGPGSAAGTGALISQFGLSSLCGYQTVWGVAPALHSPLMSVTNAISGLSAVGGIVLLNGGVVSPNDASGLLAALAVGASAINIGGGFVISQRMLNMFRRPGDLPDYGHLWAIPAAALTAGSVAGIAALGTAGGMPSMAYLGCTGACVASLACLGSQTTARTGLALGVAGVLSGVGVTIAAAPLTLPAIAQGTLLLGAGGALGAAIGAKLPIVDLPQMVAAFHSLVGLAAVATTFSSLLAAGSVDLDLTHKASMSVGTAVGAVTLTGSATAFGKLHGLLDSAALALKDKDRINQALGISTAGSAALFMLTGNPLALGATAVGASAAGVHLTASIGGADMPVVITLLNAYSGWALAAEGFLLQNPLLTNVGAIIGASGGILSYIMCRGMNRSLTNVIFGGYGTVSPTKAKAGSSDKDVVRVHHETNVDEVASMLVNAKRVLIVPGYGAAVAGAQNAIAAMTSVLREKGGVDVKYGIHPVAGRMPGQLNVLLADAGVPYDIVEEADEVNEDKMEEVDVVMVIGANDTINSAAQEDPDSPIAGMPVIEVWKSKKVIVLKRSLGTGYAAVDNPVFFKDNTMMLLGDAKKSCEALLSAVQSAV</sequence>
<proteinExistence type="predicted"/>
<dbReference type="Proteomes" id="UP000798662">
    <property type="component" value="Chromosome 1"/>
</dbReference>
<name>A0ACC3BNJ0_PYRYE</name>
<evidence type="ECO:0000313" key="1">
    <source>
        <dbReference type="EMBL" id="KAK1859316.1"/>
    </source>
</evidence>
<dbReference type="EMBL" id="CM020618">
    <property type="protein sequence ID" value="KAK1859316.1"/>
    <property type="molecule type" value="Genomic_DNA"/>
</dbReference>
<gene>
    <name evidence="1" type="ORF">I4F81_001913</name>
</gene>
<organism evidence="1 2">
    <name type="scientific">Pyropia yezoensis</name>
    <name type="common">Susabi-nori</name>
    <name type="synonym">Porphyra yezoensis</name>
    <dbReference type="NCBI Taxonomy" id="2788"/>
    <lineage>
        <taxon>Eukaryota</taxon>
        <taxon>Rhodophyta</taxon>
        <taxon>Bangiophyceae</taxon>
        <taxon>Bangiales</taxon>
        <taxon>Bangiaceae</taxon>
        <taxon>Pyropia</taxon>
    </lineage>
</organism>
<evidence type="ECO:0000313" key="2">
    <source>
        <dbReference type="Proteomes" id="UP000798662"/>
    </source>
</evidence>
<keyword evidence="2" id="KW-1185">Reference proteome</keyword>
<protein>
    <submittedName>
        <fullName evidence="1">Uncharacterized protein</fullName>
    </submittedName>
</protein>
<comment type="caution">
    <text evidence="1">The sequence shown here is derived from an EMBL/GenBank/DDBJ whole genome shotgun (WGS) entry which is preliminary data.</text>
</comment>
<reference evidence="1" key="1">
    <citation type="submission" date="2019-11" db="EMBL/GenBank/DDBJ databases">
        <title>Nori genome reveals adaptations in red seaweeds to the harsh intertidal environment.</title>
        <authorList>
            <person name="Wang D."/>
            <person name="Mao Y."/>
        </authorList>
    </citation>
    <scope>NUCLEOTIDE SEQUENCE</scope>
    <source>
        <tissue evidence="1">Gametophyte</tissue>
    </source>
</reference>
<accession>A0ACC3BNJ0</accession>